<dbReference type="SUPFAM" id="SSF55347">
    <property type="entry name" value="Glyceraldehyde-3-phosphate dehydrogenase-like, C-terminal domain"/>
    <property type="match status" value="1"/>
</dbReference>
<evidence type="ECO:0000259" key="4">
    <source>
        <dbReference type="Pfam" id="PF22725"/>
    </source>
</evidence>
<dbReference type="InParanoid" id="A0A7M7HEE9"/>
<evidence type="ECO:0000259" key="3">
    <source>
        <dbReference type="Pfam" id="PF01408"/>
    </source>
</evidence>
<dbReference type="InterPro" id="IPR055170">
    <property type="entry name" value="GFO_IDH_MocA-like_dom"/>
</dbReference>
<dbReference type="Pfam" id="PF01408">
    <property type="entry name" value="GFO_IDH_MocA"/>
    <property type="match status" value="1"/>
</dbReference>
<protein>
    <recommendedName>
        <fullName evidence="7">Inositol 2-dehydrogenase</fullName>
    </recommendedName>
</protein>
<keyword evidence="2" id="KW-0560">Oxidoreductase</keyword>
<dbReference type="PANTHER" id="PTHR42840">
    <property type="entry name" value="NAD(P)-BINDING ROSSMANN-FOLD SUPERFAMILY PROTEIN-RELATED"/>
    <property type="match status" value="1"/>
</dbReference>
<dbReference type="OrthoDB" id="64915at2759"/>
<dbReference type="EnsemblMetazoa" id="XM_008213159">
    <property type="protein sequence ID" value="XP_008211381"/>
    <property type="gene ID" value="LOC100120331"/>
</dbReference>
<dbReference type="Gene3D" id="3.30.360.10">
    <property type="entry name" value="Dihydrodipicolinate Reductase, domain 2"/>
    <property type="match status" value="1"/>
</dbReference>
<dbReference type="GO" id="GO:0005737">
    <property type="term" value="C:cytoplasm"/>
    <property type="evidence" value="ECO:0007669"/>
    <property type="project" value="TreeGrafter"/>
</dbReference>
<dbReference type="GO" id="GO:0016491">
    <property type="term" value="F:oxidoreductase activity"/>
    <property type="evidence" value="ECO:0007669"/>
    <property type="project" value="UniProtKB-KW"/>
</dbReference>
<comment type="similarity">
    <text evidence="1">Belongs to the Gfo/Idh/MocA family.</text>
</comment>
<dbReference type="InterPro" id="IPR036291">
    <property type="entry name" value="NAD(P)-bd_dom_sf"/>
</dbReference>
<name>A0A7M7HEE9_NASVI</name>
<dbReference type="OMA" id="FLERYMQ"/>
<dbReference type="SUPFAM" id="SSF51735">
    <property type="entry name" value="NAD(P)-binding Rossmann-fold domains"/>
    <property type="match status" value="1"/>
</dbReference>
<organism evidence="5 6">
    <name type="scientific">Nasonia vitripennis</name>
    <name type="common">Parasitic wasp</name>
    <dbReference type="NCBI Taxonomy" id="7425"/>
    <lineage>
        <taxon>Eukaryota</taxon>
        <taxon>Metazoa</taxon>
        <taxon>Ecdysozoa</taxon>
        <taxon>Arthropoda</taxon>
        <taxon>Hexapoda</taxon>
        <taxon>Insecta</taxon>
        <taxon>Pterygota</taxon>
        <taxon>Neoptera</taxon>
        <taxon>Endopterygota</taxon>
        <taxon>Hymenoptera</taxon>
        <taxon>Apocrita</taxon>
        <taxon>Proctotrupomorpha</taxon>
        <taxon>Chalcidoidea</taxon>
        <taxon>Pteromalidae</taxon>
        <taxon>Pteromalinae</taxon>
        <taxon>Nasonia</taxon>
    </lineage>
</organism>
<proteinExistence type="inferred from homology"/>
<dbReference type="SMR" id="A0A7M7HEE9"/>
<dbReference type="Proteomes" id="UP000002358">
    <property type="component" value="Chromosome 4"/>
</dbReference>
<feature type="domain" description="Gfo/Idh/MocA-like oxidoreductase N-terminal" evidence="3">
    <location>
        <begin position="45"/>
        <end position="166"/>
    </location>
</feature>
<reference evidence="5" key="1">
    <citation type="submission" date="2021-01" db="UniProtKB">
        <authorList>
            <consortium name="EnsemblMetazoa"/>
        </authorList>
    </citation>
    <scope>IDENTIFICATION</scope>
</reference>
<accession>A0A7M7HEE9</accession>
<dbReference type="KEGG" id="nvi:100120331"/>
<dbReference type="GO" id="GO:0000166">
    <property type="term" value="F:nucleotide binding"/>
    <property type="evidence" value="ECO:0007669"/>
    <property type="project" value="InterPro"/>
</dbReference>
<evidence type="ECO:0000313" key="5">
    <source>
        <dbReference type="EnsemblMetazoa" id="XP_008211381"/>
    </source>
</evidence>
<dbReference type="Gene3D" id="3.40.50.720">
    <property type="entry name" value="NAD(P)-binding Rossmann-like Domain"/>
    <property type="match status" value="1"/>
</dbReference>
<feature type="domain" description="GFO/IDH/MocA-like oxidoreductase" evidence="4">
    <location>
        <begin position="176"/>
        <end position="294"/>
    </location>
</feature>
<dbReference type="PANTHER" id="PTHR42840:SF3">
    <property type="entry name" value="BINDING ROSSMANN FOLD OXIDOREDUCTASE, PUTATIVE (AFU_ORTHOLOGUE AFUA_2G10240)-RELATED"/>
    <property type="match status" value="1"/>
</dbReference>
<dbReference type="GO" id="GO:0006740">
    <property type="term" value="P:NADPH regeneration"/>
    <property type="evidence" value="ECO:0007669"/>
    <property type="project" value="TreeGrafter"/>
</dbReference>
<dbReference type="AlphaFoldDB" id="A0A7M7HEE9"/>
<sequence>MATARFRNDSPYLKPKPEPTPEDYLYKKYVADYQLITDKKKEPVIGVAIFGLGRAGTIHMSHLVSNPRVKLLYVVDDMESKWNDLKSYWRLDDIPVISSKQADQVYKDPKVNAVVVCSPTYTHEEIVTKALDHKKAVFCEKPIAEDPKGTAKCYECAVKNGKPLFCAFNRRFDPSYENVRQRVRNGEIGHAHTIRLTARDSPLPTIEYLKVSGGIFHDCMVHDIDLMTYVLGEYPTKVAVHASAHIPEIKAIKDFDTVAGIFHFPSGTVGMVDLSRNSVYGYDQRMEVFGPRGVVDATNEQPMHCVTTQYGQNGQRRPPIWYSFASRFKLAYYKEMEHFLDVVLGKAQPAVQAKEILAVSKIASACEESARSGKTVDIKWADGELPTNV</sequence>
<dbReference type="Pfam" id="PF22725">
    <property type="entry name" value="GFO_IDH_MocA_C3"/>
    <property type="match status" value="1"/>
</dbReference>
<keyword evidence="6" id="KW-1185">Reference proteome</keyword>
<evidence type="ECO:0008006" key="7">
    <source>
        <dbReference type="Google" id="ProtNLM"/>
    </source>
</evidence>
<gene>
    <name evidence="5" type="primary">100120331</name>
</gene>
<evidence type="ECO:0000256" key="2">
    <source>
        <dbReference type="ARBA" id="ARBA00023002"/>
    </source>
</evidence>
<evidence type="ECO:0000256" key="1">
    <source>
        <dbReference type="ARBA" id="ARBA00010928"/>
    </source>
</evidence>
<dbReference type="InterPro" id="IPR000683">
    <property type="entry name" value="Gfo/Idh/MocA-like_OxRdtase_N"/>
</dbReference>
<evidence type="ECO:0000313" key="6">
    <source>
        <dbReference type="Proteomes" id="UP000002358"/>
    </source>
</evidence>